<dbReference type="SUPFAM" id="SSF55781">
    <property type="entry name" value="GAF domain-like"/>
    <property type="match status" value="1"/>
</dbReference>
<sequence length="1766" mass="198107">MVTLAGYDNFIQIHESSSSQVYRARRTRDNFPVILKFLNQDYPTPEQIRHYKQEYYLTCQFDAPGIIKAYSLEEWHRSYAIALEDFGGISLKQWLQERDPVSVEEFLAIAIAITESLADIHARHIIHKDINPANIILNPASQEIKIIDFGIATQLSRENTTLKNPNVLEGTLAYISPEQTGRMNRSLDYRTDFYSLGVTFYEMLAGRLPFEAEDPLELVHCHIAKMPAALGNGEDIPAAIADIVMKLMAKNAQERYQSAEGLRSDLEKCQQPLEQTGKIVPFPLGQEDIAAQFQIPQKLYGREEEIATLLESFERVAEMGKVELMLVAGYSGIGKSSLVQELYKPITAHRGYFIAGKFDQFQRNIPYSAIVAAFGELVGQLLGESETALQVWREKLLKALGNNGQVIIDVIPEVELIIGKQPSVPALGANEAQNRFNLVFGNFIHVFCDKEHPLTLFLDDLQWADLATLQLMERMLLEGQTEYLLLLGAYRDNEMSAGHPLAMSLAKLRQNKSESIDQIVLNPLPLEEITVLIGDALQQTAETVRDLAELIQQKTGGNPFFINEFLQALYDEELLQFDRQSRSWQWDMGAIAARGFTDNVVELMVEKLQKLPPSSQEILSLAACWGAEFDLELLTWVGKKSALETFELLKIALDRGFILPLSELDENLLIQSYKFGHDRIQQAAYALIPDARKESLHYRIGYTLLQNIPPEAREENIFELVGQFNYGTALITEQKQRDEIAQLNLIACRKAKDATAYQAAREYVNTGLSLLGDNAWKRQYEITLAFHEIAAQLAWLCGDFEAMESFFETVIARAKSLLEKVEVYSTIISSNISRNQLTEAITIARQLLQQLGVSFPETPTENDIQSSLAEIGELIGNRNIKDLVHLPMMTDREKIAIMQVINSIISAAHISVPLLLPLLIALSVKLSIQYGNTSTSAYAYAYYGALSCIRLHDVDTGVKFGQLALKIVSKLDKNVIKAEVLCIIVFSVLHRKFHTKKTLSFMQEAYRSASEFGQLEDIGYAAHNFCLNAFWCGQPLTTLNREASAYCVALVQFNQSITANYCRIHWQTVLNLLGLANDPSILSGESLQEAELVPRLICARDLLGLFMLYLYKLMLCYLFGAIESAQSAANQVKQYLIASSGTVGEPAFLFYDSLTAIATLSSESEQISEVLQQVEQNQTELQYQWAHYAPMNYQHKVDLVEAEKCRFLGQKAEAIELYHKAISGAKENEYIQEEALANELAAKFYLDWGQETVARAYMMEAYYCYARWGAKAKVKHLEENYPQLCQSRTIKTSRSNSHSLLISTNSTIFNPISNLDIATLMKASQSLASEIVLSQLLSQLIKILMENTGAQSGFLILEIEGELLIEAEAGANGEIAVLQSMPLEFVKPDGSVPLMSSAIVNYVARTQDSVVLNDACNEGNFTSQTYIQKFQVKSVLCVPLLEQGQLRGIVYLENNLTTGAFTQERVEIVKLLSGQAAISIENALLYRTLEQKVEQRTTELAVANEEIKALNKQLESENLRMSAELDITRQLQQKMLPEEKELEEIEELDIAGFMESADEVGGDYYDVLRQDGKIKIGIGDVTGHGLESGMLMIMLQTATRVLLESNLANPVQFLDILNHSICKNIERMKTDKHLTLSILDYEDGTVTISGQHENVILVRAGGHLEIIDTLDLGFPVGLVPEIADFTHPTQIDLNPGDLIVLYTDGITEAENSERKFYGFDRLCNLAQENWQLSAVEIRQVIIDDVKQFIGAQKVYDDITLVAIKKN</sequence>
<dbReference type="PANTHER" id="PTHR43642:SF1">
    <property type="entry name" value="HYBRID SIGNAL TRANSDUCTION HISTIDINE KINASE G"/>
    <property type="match status" value="1"/>
</dbReference>
<reference evidence="3 4" key="1">
    <citation type="submission" date="2023-01" db="EMBL/GenBank/DDBJ databases">
        <title>Novel diversity within Roseofilum (Cyanobacteria; Desertifilaceae) from marine benthic mats with descriptions of four novel species.</title>
        <authorList>
            <person name="Wang Y."/>
            <person name="Berthold D.E."/>
            <person name="Hu J."/>
            <person name="Lefler F.W."/>
            <person name="Laughinghouse H.D. IV."/>
        </authorList>
    </citation>
    <scope>NUCLEOTIDE SEQUENCE [LARGE SCALE GENOMIC DNA]</scope>
    <source>
        <strain evidence="3 4">BLCC-M114</strain>
    </source>
</reference>
<dbReference type="InterPro" id="IPR011009">
    <property type="entry name" value="Kinase-like_dom_sf"/>
</dbReference>
<dbReference type="Pfam" id="PF00069">
    <property type="entry name" value="Pkinase"/>
    <property type="match status" value="1"/>
</dbReference>
<dbReference type="InterPro" id="IPR000719">
    <property type="entry name" value="Prot_kinase_dom"/>
</dbReference>
<dbReference type="Gene3D" id="1.10.510.10">
    <property type="entry name" value="Transferase(Phosphotransferase) domain 1"/>
    <property type="match status" value="1"/>
</dbReference>
<comment type="caution">
    <text evidence="3">The sequence shown here is derived from an EMBL/GenBank/DDBJ whole genome shotgun (WGS) entry which is preliminary data.</text>
</comment>
<dbReference type="CDD" id="cd14014">
    <property type="entry name" value="STKc_PknB_like"/>
    <property type="match status" value="1"/>
</dbReference>
<dbReference type="Pfam" id="PF07228">
    <property type="entry name" value="SpoIIE"/>
    <property type="match status" value="1"/>
</dbReference>
<dbReference type="InterPro" id="IPR041664">
    <property type="entry name" value="AAA_16"/>
</dbReference>
<evidence type="ECO:0000313" key="3">
    <source>
        <dbReference type="EMBL" id="MDJ1176630.1"/>
    </source>
</evidence>
<dbReference type="Gene3D" id="3.40.50.300">
    <property type="entry name" value="P-loop containing nucleotide triphosphate hydrolases"/>
    <property type="match status" value="1"/>
</dbReference>
<keyword evidence="4" id="KW-1185">Reference proteome</keyword>
<dbReference type="SMART" id="SM00331">
    <property type="entry name" value="PP2C_SIG"/>
    <property type="match status" value="1"/>
</dbReference>
<feature type="domain" description="Protein kinase" evidence="2">
    <location>
        <begin position="7"/>
        <end position="274"/>
    </location>
</feature>
<evidence type="ECO:0000259" key="2">
    <source>
        <dbReference type="PROSITE" id="PS50011"/>
    </source>
</evidence>
<dbReference type="Pfam" id="PF01590">
    <property type="entry name" value="GAF"/>
    <property type="match status" value="1"/>
</dbReference>
<organism evidence="3 4">
    <name type="scientific">Roseofilum capinflatum BLCC-M114</name>
    <dbReference type="NCBI Taxonomy" id="3022440"/>
    <lineage>
        <taxon>Bacteria</taxon>
        <taxon>Bacillati</taxon>
        <taxon>Cyanobacteriota</taxon>
        <taxon>Cyanophyceae</taxon>
        <taxon>Desertifilales</taxon>
        <taxon>Desertifilaceae</taxon>
        <taxon>Roseofilum</taxon>
        <taxon>Roseofilum capinflatum</taxon>
    </lineage>
</organism>
<dbReference type="SUPFAM" id="SSF52540">
    <property type="entry name" value="P-loop containing nucleoside triphosphate hydrolases"/>
    <property type="match status" value="1"/>
</dbReference>
<dbReference type="PROSITE" id="PS50011">
    <property type="entry name" value="PROTEIN_KINASE_DOM"/>
    <property type="match status" value="1"/>
</dbReference>
<dbReference type="InterPro" id="IPR029016">
    <property type="entry name" value="GAF-like_dom_sf"/>
</dbReference>
<dbReference type="InterPro" id="IPR003018">
    <property type="entry name" value="GAF"/>
</dbReference>
<dbReference type="RefSeq" id="WP_283768905.1">
    <property type="nucleotide sequence ID" value="NZ_JAQOSO010000109.1"/>
</dbReference>
<dbReference type="SUPFAM" id="SSF56112">
    <property type="entry name" value="Protein kinase-like (PK-like)"/>
    <property type="match status" value="1"/>
</dbReference>
<dbReference type="Gene3D" id="3.60.40.10">
    <property type="entry name" value="PPM-type phosphatase domain"/>
    <property type="match status" value="1"/>
</dbReference>
<keyword evidence="1" id="KW-0175">Coiled coil</keyword>
<evidence type="ECO:0000313" key="4">
    <source>
        <dbReference type="Proteomes" id="UP001235849"/>
    </source>
</evidence>
<proteinExistence type="predicted"/>
<dbReference type="EMBL" id="JAQOSO010000109">
    <property type="protein sequence ID" value="MDJ1176630.1"/>
    <property type="molecule type" value="Genomic_DNA"/>
</dbReference>
<gene>
    <name evidence="3" type="ORF">PMG25_21310</name>
</gene>
<accession>A0ABT7BC30</accession>
<name>A0ABT7BC30_9CYAN</name>
<dbReference type="Pfam" id="PF13191">
    <property type="entry name" value="AAA_16"/>
    <property type="match status" value="1"/>
</dbReference>
<feature type="coiled-coil region" evidence="1">
    <location>
        <begin position="1486"/>
        <end position="1531"/>
    </location>
</feature>
<dbReference type="InterPro" id="IPR001932">
    <property type="entry name" value="PPM-type_phosphatase-like_dom"/>
</dbReference>
<dbReference type="InterPro" id="IPR053159">
    <property type="entry name" value="Hybrid_Histidine_Kinase"/>
</dbReference>
<evidence type="ECO:0000256" key="1">
    <source>
        <dbReference type="SAM" id="Coils"/>
    </source>
</evidence>
<protein>
    <submittedName>
        <fullName evidence="3">AAA family ATPase</fullName>
    </submittedName>
</protein>
<dbReference type="PANTHER" id="PTHR43642">
    <property type="entry name" value="HYBRID SIGNAL TRANSDUCTION HISTIDINE KINASE G"/>
    <property type="match status" value="1"/>
</dbReference>
<dbReference type="InterPro" id="IPR036457">
    <property type="entry name" value="PPM-type-like_dom_sf"/>
</dbReference>
<dbReference type="Gene3D" id="3.30.450.40">
    <property type="match status" value="1"/>
</dbReference>
<dbReference type="InterPro" id="IPR027417">
    <property type="entry name" value="P-loop_NTPase"/>
</dbReference>
<dbReference type="SMART" id="SM00065">
    <property type="entry name" value="GAF"/>
    <property type="match status" value="1"/>
</dbReference>
<dbReference type="Proteomes" id="UP001235849">
    <property type="component" value="Unassembled WGS sequence"/>
</dbReference>